<dbReference type="InterPro" id="IPR023393">
    <property type="entry name" value="START-like_dom_sf"/>
</dbReference>
<dbReference type="GO" id="GO:0005765">
    <property type="term" value="C:lysosomal membrane"/>
    <property type="evidence" value="ECO:0007669"/>
    <property type="project" value="TreeGrafter"/>
</dbReference>
<dbReference type="InterPro" id="IPR002913">
    <property type="entry name" value="START_lipid-bd_dom"/>
</dbReference>
<proteinExistence type="predicted"/>
<evidence type="ECO:0000259" key="1">
    <source>
        <dbReference type="PROSITE" id="PS50848"/>
    </source>
</evidence>
<dbReference type="GO" id="GO:0031902">
    <property type="term" value="C:late endosome membrane"/>
    <property type="evidence" value="ECO:0007669"/>
    <property type="project" value="TreeGrafter"/>
</dbReference>
<feature type="domain" description="START" evidence="1">
    <location>
        <begin position="76"/>
        <end position="227"/>
    </location>
</feature>
<accession>A0A7R8X8D4</accession>
<dbReference type="GO" id="GO:0140284">
    <property type="term" value="C:endoplasmic reticulum-endosome membrane contact site"/>
    <property type="evidence" value="ECO:0007669"/>
    <property type="project" value="TreeGrafter"/>
</dbReference>
<dbReference type="InterPro" id="IPR051869">
    <property type="entry name" value="STARD3"/>
</dbReference>
<dbReference type="Pfam" id="PF01852">
    <property type="entry name" value="START"/>
    <property type="match status" value="1"/>
</dbReference>
<dbReference type="Gene3D" id="3.30.530.20">
    <property type="match status" value="1"/>
</dbReference>
<protein>
    <recommendedName>
        <fullName evidence="1">START domain-containing protein</fullName>
    </recommendedName>
</protein>
<dbReference type="GO" id="GO:0030301">
    <property type="term" value="P:cholesterol transport"/>
    <property type="evidence" value="ECO:0007669"/>
    <property type="project" value="TreeGrafter"/>
</dbReference>
<dbReference type="EMBL" id="LR900445">
    <property type="protein sequence ID" value="CAD7245701.1"/>
    <property type="molecule type" value="Genomic_DNA"/>
</dbReference>
<organism evidence="2">
    <name type="scientific">Darwinula stevensoni</name>
    <dbReference type="NCBI Taxonomy" id="69355"/>
    <lineage>
        <taxon>Eukaryota</taxon>
        <taxon>Metazoa</taxon>
        <taxon>Ecdysozoa</taxon>
        <taxon>Arthropoda</taxon>
        <taxon>Crustacea</taxon>
        <taxon>Oligostraca</taxon>
        <taxon>Ostracoda</taxon>
        <taxon>Podocopa</taxon>
        <taxon>Podocopida</taxon>
        <taxon>Darwinulocopina</taxon>
        <taxon>Darwinuloidea</taxon>
        <taxon>Darwinulidae</taxon>
        <taxon>Darwinula</taxon>
    </lineage>
</organism>
<dbReference type="PANTHER" id="PTHR46121">
    <property type="entry name" value="STEROIDOGENIC ACUTE REGULATORY PROTEIN-LIKE"/>
    <property type="match status" value="1"/>
</dbReference>
<name>A0A7R8X8D4_9CRUS</name>
<dbReference type="OrthoDB" id="74575at2759"/>
<gene>
    <name evidence="2" type="ORF">DSTB1V02_LOCUS5568</name>
</gene>
<reference evidence="2" key="1">
    <citation type="submission" date="2020-11" db="EMBL/GenBank/DDBJ databases">
        <authorList>
            <person name="Tran Van P."/>
        </authorList>
    </citation>
    <scope>NUCLEOTIDE SEQUENCE</scope>
</reference>
<dbReference type="GO" id="GO:0099044">
    <property type="term" value="P:vesicle tethering to endoplasmic reticulum"/>
    <property type="evidence" value="ECO:0007669"/>
    <property type="project" value="TreeGrafter"/>
</dbReference>
<dbReference type="GO" id="GO:0015485">
    <property type="term" value="F:cholesterol binding"/>
    <property type="evidence" value="ECO:0007669"/>
    <property type="project" value="TreeGrafter"/>
</dbReference>
<evidence type="ECO:0000313" key="3">
    <source>
        <dbReference type="Proteomes" id="UP000677054"/>
    </source>
</evidence>
<evidence type="ECO:0000313" key="2">
    <source>
        <dbReference type="EMBL" id="CAD7245701.1"/>
    </source>
</evidence>
<dbReference type="PROSITE" id="PS50848">
    <property type="entry name" value="START"/>
    <property type="match status" value="1"/>
</dbReference>
<dbReference type="GO" id="GO:0005789">
    <property type="term" value="C:endoplasmic reticulum membrane"/>
    <property type="evidence" value="ECO:0007669"/>
    <property type="project" value="TreeGrafter"/>
</dbReference>
<keyword evidence="3" id="KW-1185">Reference proteome</keyword>
<dbReference type="PANTHER" id="PTHR46121:SF1">
    <property type="entry name" value="STARD3 N-TERMINAL-LIKE PROTEIN"/>
    <property type="match status" value="1"/>
</dbReference>
<dbReference type="Proteomes" id="UP000677054">
    <property type="component" value="Unassembled WGS sequence"/>
</dbReference>
<dbReference type="EMBL" id="CAJPEV010000928">
    <property type="protein sequence ID" value="CAG0889565.1"/>
    <property type="molecule type" value="Genomic_DNA"/>
</dbReference>
<dbReference type="AlphaFoldDB" id="A0A7R8X8D4"/>
<sequence>MSMMHPLLLCEEKCGGEGERSLENFRFNLERKDWTLQKHYSKEGITVKSVYDQEKLMYFLFTEAPLDFECDWTFGDMRDHTLEATPEWYSDVKEYSVLERLTDVCWVVHEVLEPKLGGIVASREMLYASHCRKIGDAYFVSMGSTEWPGVEPRENLVRAEVPEGCGLSISPDPSHHTTRTLLRWVFSLDLKIPLVPVSFLLPFHVEACRQFILGLRKHLSARQLLKA</sequence>
<dbReference type="SUPFAM" id="SSF55961">
    <property type="entry name" value="Bet v1-like"/>
    <property type="match status" value="1"/>
</dbReference>